<dbReference type="AlphaFoldDB" id="A0AAV9ISN0"/>
<dbReference type="Proteomes" id="UP001301350">
    <property type="component" value="Unassembled WGS sequence"/>
</dbReference>
<evidence type="ECO:0000256" key="1">
    <source>
        <dbReference type="SAM" id="MobiDB-lite"/>
    </source>
</evidence>
<keyword evidence="3" id="KW-1185">Reference proteome</keyword>
<evidence type="ECO:0000313" key="3">
    <source>
        <dbReference type="Proteomes" id="UP001301350"/>
    </source>
</evidence>
<evidence type="ECO:0000313" key="2">
    <source>
        <dbReference type="EMBL" id="KAK4535322.1"/>
    </source>
</evidence>
<feature type="compositionally biased region" description="Pro residues" evidence="1">
    <location>
        <begin position="305"/>
        <end position="319"/>
    </location>
</feature>
<comment type="caution">
    <text evidence="2">The sequence shown here is derived from an EMBL/GenBank/DDBJ whole genome shotgun (WGS) entry which is preliminary data.</text>
</comment>
<name>A0AAV9ISN0_CYACA</name>
<evidence type="ECO:0008006" key="4">
    <source>
        <dbReference type="Google" id="ProtNLM"/>
    </source>
</evidence>
<reference evidence="2 3" key="1">
    <citation type="submission" date="2022-07" db="EMBL/GenBank/DDBJ databases">
        <title>Genome-wide signatures of adaptation to extreme environments.</title>
        <authorList>
            <person name="Cho C.H."/>
            <person name="Yoon H.S."/>
        </authorList>
    </citation>
    <scope>NUCLEOTIDE SEQUENCE [LARGE SCALE GENOMIC DNA]</scope>
    <source>
        <strain evidence="2 3">DBV 063 E5</strain>
    </source>
</reference>
<dbReference type="EMBL" id="JANCYW010000004">
    <property type="protein sequence ID" value="KAK4535322.1"/>
    <property type="molecule type" value="Genomic_DNA"/>
</dbReference>
<gene>
    <name evidence="2" type="ORF">CDCA_CDCA04G1347</name>
</gene>
<protein>
    <recommendedName>
        <fullName evidence="4">Nuclear pore complex protein Nup85</fullName>
    </recommendedName>
</protein>
<sequence>MSQASDARTQWQQRVRCGHAAIAQQATCRWVRWMVAAAELTDRDEIIWERDVAEGLEVILSDTTSGVAVAQAAVREWVRCARERPLSAPALRRWARAVQKVIGHAKSADVIAAAVHWAAALAAIGGTDADGLLLALALADRQEVAVPTALAAITLGGAREAVAADASTIAVGWSSAVWQRYMRAVLTPSANATARRLFLQAGLRFCDHESALQLMLQQPIEAYAADEWMQVLRQHSQADEARTIGLALQLEQLLQGRITGWSALPLWEGALDGTSSHAGETSARMRALHTLLVYLLERHGLALLSPPPTAPPPPPPRPPNRSAGRSATTTDILDDRLRQTVRLLYPHLATAWPSPQAMAELESLPHLAEVCPRTYTLYDSLACWAALETDSDAQIRALLQAHPPALQEPLLLSYLLEVARPGVQAAAAAAMVLYNANASPSAALTLGGMRVVLAAMQRTAARDSTANPQLLRLLLQCLASFARDRTALVQAVLPALSSILQWSTLTENGAATAAAGTPSETPFAVTVAVLSQLTLQVPAAQVFLEALCARCLQQAPAISSTQLEALARACLAVCRERPARSASLLPLLQYVLREARHQAPDAALPATLALQHLVEAEVLDAAKLLRFLLKWMPPQAYQSEHWPLALRAAWMQLLSTCVQAGIDVSRPQQFVTVLRLVQWMTHEREADVCAARALAQLPYRWWHAAQWADEQWRQTQRADGATAASSPTTEAEVLAAARTVLPTDMLSARSLAQWERHLQRAAVGLQSADAAERHASDAFYGLCRMVLHGAWRYRTRTAYVAGRSRWGGASGGSGMVSATREYLEAYARALPEATPIKQAMLQVLGNATATTQPEAIAMDGRSIEAVPTSYRALTAAMLMATCGATLHSGLPYHALRTSAAPESAATRLADALVFVVLAPASPSPLSPGEECWRMADVEFMAHAAVMSEAEARVLDGFGRRLWARDFNRTAVAPGDVNGQPSEAAAPADDWAQVVRSSWHAFHRHAWPTLLQHALRQQLGVVSELGGDGDHAESTARMPYLSVPVPEMVPLLLRWDYVAVFDAQSLAHAIRQGDGGLRALAPDARRRLSGAVWSALANALRSTDEAVASGPGALLEERQAFLLAFLDAAWQFDCPADDTMAWRHGDIDPLNHFTLAAVLHACPQRSQRLLCLQQVIEDARQQGELLTHPQRRARLVAVLSAAVGFLQWAPLLPPSTAPEVLLSRLHFLQRWCVRDARHRVVEAAEESEATLDAIVHRIQTGC</sequence>
<proteinExistence type="predicted"/>
<accession>A0AAV9ISN0</accession>
<organism evidence="2 3">
    <name type="scientific">Cyanidium caldarium</name>
    <name type="common">Red alga</name>
    <dbReference type="NCBI Taxonomy" id="2771"/>
    <lineage>
        <taxon>Eukaryota</taxon>
        <taxon>Rhodophyta</taxon>
        <taxon>Bangiophyceae</taxon>
        <taxon>Cyanidiales</taxon>
        <taxon>Cyanidiaceae</taxon>
        <taxon>Cyanidium</taxon>
    </lineage>
</organism>
<feature type="region of interest" description="Disordered" evidence="1">
    <location>
        <begin position="304"/>
        <end position="331"/>
    </location>
</feature>